<dbReference type="Proteomes" id="UP001215598">
    <property type="component" value="Unassembled WGS sequence"/>
</dbReference>
<protein>
    <submittedName>
        <fullName evidence="1">Uncharacterized protein</fullName>
    </submittedName>
</protein>
<keyword evidence="2" id="KW-1185">Reference proteome</keyword>
<evidence type="ECO:0000313" key="1">
    <source>
        <dbReference type="EMBL" id="KAJ7725093.1"/>
    </source>
</evidence>
<accession>A0AAD7HP24</accession>
<name>A0AAD7HP24_9AGAR</name>
<comment type="caution">
    <text evidence="1">The sequence shown here is derived from an EMBL/GenBank/DDBJ whole genome shotgun (WGS) entry which is preliminary data.</text>
</comment>
<reference evidence="1" key="1">
    <citation type="submission" date="2023-03" db="EMBL/GenBank/DDBJ databases">
        <title>Massive genome expansion in bonnet fungi (Mycena s.s.) driven by repeated elements and novel gene families across ecological guilds.</title>
        <authorList>
            <consortium name="Lawrence Berkeley National Laboratory"/>
            <person name="Harder C.B."/>
            <person name="Miyauchi S."/>
            <person name="Viragh M."/>
            <person name="Kuo A."/>
            <person name="Thoen E."/>
            <person name="Andreopoulos B."/>
            <person name="Lu D."/>
            <person name="Skrede I."/>
            <person name="Drula E."/>
            <person name="Henrissat B."/>
            <person name="Morin E."/>
            <person name="Kohler A."/>
            <person name="Barry K."/>
            <person name="LaButti K."/>
            <person name="Morin E."/>
            <person name="Salamov A."/>
            <person name="Lipzen A."/>
            <person name="Mereny Z."/>
            <person name="Hegedus B."/>
            <person name="Baldrian P."/>
            <person name="Stursova M."/>
            <person name="Weitz H."/>
            <person name="Taylor A."/>
            <person name="Grigoriev I.V."/>
            <person name="Nagy L.G."/>
            <person name="Martin F."/>
            <person name="Kauserud H."/>
        </authorList>
    </citation>
    <scope>NUCLEOTIDE SEQUENCE</scope>
    <source>
        <strain evidence="1">CBHHK182m</strain>
    </source>
</reference>
<proteinExistence type="predicted"/>
<gene>
    <name evidence="1" type="ORF">B0H16DRAFT_1595243</name>
</gene>
<evidence type="ECO:0000313" key="2">
    <source>
        <dbReference type="Proteomes" id="UP001215598"/>
    </source>
</evidence>
<organism evidence="1 2">
    <name type="scientific">Mycena metata</name>
    <dbReference type="NCBI Taxonomy" id="1033252"/>
    <lineage>
        <taxon>Eukaryota</taxon>
        <taxon>Fungi</taxon>
        <taxon>Dikarya</taxon>
        <taxon>Basidiomycota</taxon>
        <taxon>Agaricomycotina</taxon>
        <taxon>Agaricomycetes</taxon>
        <taxon>Agaricomycetidae</taxon>
        <taxon>Agaricales</taxon>
        <taxon>Marasmiineae</taxon>
        <taxon>Mycenaceae</taxon>
        <taxon>Mycena</taxon>
    </lineage>
</organism>
<sequence length="107" mass="12122">MEGADVKAKGDFTAALNGIRFGPQYSAVGAQLFPVLKVWWRKQRQLEDDWGEVLGDAESISPESQARFYLHHYHLFALRGVKEFLEIMDQYAPTLKNYGKFAPPSSS</sequence>
<dbReference type="AlphaFoldDB" id="A0AAD7HP24"/>
<dbReference type="EMBL" id="JARKIB010000197">
    <property type="protein sequence ID" value="KAJ7725093.1"/>
    <property type="molecule type" value="Genomic_DNA"/>
</dbReference>